<feature type="domain" description="N-acetyltransferase" evidence="1">
    <location>
        <begin position="184"/>
        <end position="226"/>
    </location>
</feature>
<dbReference type="EMBL" id="MU069522">
    <property type="protein sequence ID" value="KAF5840139.1"/>
    <property type="molecule type" value="Genomic_DNA"/>
</dbReference>
<dbReference type="Proteomes" id="UP000815325">
    <property type="component" value="Unassembled WGS sequence"/>
</dbReference>
<dbReference type="InterPro" id="IPR016181">
    <property type="entry name" value="Acyl_CoA_acyltransferase"/>
</dbReference>
<keyword evidence="3" id="KW-1185">Reference proteome</keyword>
<evidence type="ECO:0000259" key="1">
    <source>
        <dbReference type="Pfam" id="PF00583"/>
    </source>
</evidence>
<organism evidence="2 3">
    <name type="scientific">Dunaliella salina</name>
    <name type="common">Green alga</name>
    <name type="synonym">Protococcus salinus</name>
    <dbReference type="NCBI Taxonomy" id="3046"/>
    <lineage>
        <taxon>Eukaryota</taxon>
        <taxon>Viridiplantae</taxon>
        <taxon>Chlorophyta</taxon>
        <taxon>core chlorophytes</taxon>
        <taxon>Chlorophyceae</taxon>
        <taxon>CS clade</taxon>
        <taxon>Chlamydomonadales</taxon>
        <taxon>Dunaliellaceae</taxon>
        <taxon>Dunaliella</taxon>
    </lineage>
</organism>
<proteinExistence type="predicted"/>
<dbReference type="Pfam" id="PF00583">
    <property type="entry name" value="Acetyltransf_1"/>
    <property type="match status" value="1"/>
</dbReference>
<dbReference type="PANTHER" id="PTHR42791:SF1">
    <property type="entry name" value="N-ACETYLTRANSFERASE DOMAIN-CONTAINING PROTEIN"/>
    <property type="match status" value="1"/>
</dbReference>
<accession>A0ABQ7GZV4</accession>
<dbReference type="InterPro" id="IPR052523">
    <property type="entry name" value="Trichothecene_AcTrans"/>
</dbReference>
<dbReference type="CDD" id="cd04301">
    <property type="entry name" value="NAT_SF"/>
    <property type="match status" value="1"/>
</dbReference>
<dbReference type="InterPro" id="IPR000182">
    <property type="entry name" value="GNAT_dom"/>
</dbReference>
<dbReference type="Gene3D" id="3.40.630.30">
    <property type="match status" value="1"/>
</dbReference>
<dbReference type="SUPFAM" id="SSF55729">
    <property type="entry name" value="Acyl-CoA N-acyltransferases (Nat)"/>
    <property type="match status" value="1"/>
</dbReference>
<protein>
    <recommendedName>
        <fullName evidence="1">N-acetyltransferase domain-containing protein</fullName>
    </recommendedName>
</protein>
<evidence type="ECO:0000313" key="3">
    <source>
        <dbReference type="Proteomes" id="UP000815325"/>
    </source>
</evidence>
<comment type="caution">
    <text evidence="2">The sequence shown here is derived from an EMBL/GenBank/DDBJ whole genome shotgun (WGS) entry which is preliminary data.</text>
</comment>
<name>A0ABQ7GZV4_DUNSA</name>
<dbReference type="PANTHER" id="PTHR42791">
    <property type="entry name" value="GNAT FAMILY ACETYLTRANSFERASE"/>
    <property type="match status" value="1"/>
</dbReference>
<gene>
    <name evidence="2" type="ORF">DUNSADRAFT_17623</name>
</gene>
<sequence>MEGSIIKLRAFAHAHSFGGNAKCHGRTQLRAYRCTRAPTSLSRQLPRDGVRASSTAPSKLAERTVAKLHGVRLAVQQADAVHAAVQAAASAFATDPFIGHYIREEQQAGGLTAEIVQHILTKGNKGSYLLQTLPDRGGIITGFQIPDGKPGDMDLEDLSRRYPHGLEGMMNHYFRFQHHQAEYFKEHGPFTYIAFMAIDPKYQKQGLGSLLLREACMDADEQGERCLAA</sequence>
<reference evidence="2" key="1">
    <citation type="submission" date="2017-08" db="EMBL/GenBank/DDBJ databases">
        <authorList>
            <person name="Polle J.E."/>
            <person name="Barry K."/>
            <person name="Cushman J."/>
            <person name="Schmutz J."/>
            <person name="Tran D."/>
            <person name="Hathwaick L.T."/>
            <person name="Yim W.C."/>
            <person name="Jenkins J."/>
            <person name="Mckie-Krisberg Z.M."/>
            <person name="Prochnik S."/>
            <person name="Lindquist E."/>
            <person name="Dockter R.B."/>
            <person name="Adam C."/>
            <person name="Molina H."/>
            <person name="Bunkerborg J."/>
            <person name="Jin E."/>
            <person name="Buchheim M."/>
            <person name="Magnuson J."/>
        </authorList>
    </citation>
    <scope>NUCLEOTIDE SEQUENCE</scope>
    <source>
        <strain evidence="2">CCAP 19/18</strain>
    </source>
</reference>
<evidence type="ECO:0000313" key="2">
    <source>
        <dbReference type="EMBL" id="KAF5840139.1"/>
    </source>
</evidence>